<evidence type="ECO:0000256" key="1">
    <source>
        <dbReference type="SAM" id="MobiDB-lite"/>
    </source>
</evidence>
<name>A0A8T2P9R1_9TELE</name>
<feature type="region of interest" description="Disordered" evidence="1">
    <location>
        <begin position="110"/>
        <end position="143"/>
    </location>
</feature>
<accession>A0A8T2P9R1</accession>
<proteinExistence type="predicted"/>
<dbReference type="AlphaFoldDB" id="A0A8T2P9R1"/>
<evidence type="ECO:0000313" key="3">
    <source>
        <dbReference type="Proteomes" id="UP000824540"/>
    </source>
</evidence>
<feature type="compositionally biased region" description="Basic and acidic residues" evidence="1">
    <location>
        <begin position="8"/>
        <end position="22"/>
    </location>
</feature>
<gene>
    <name evidence="2" type="ORF">JZ751_008083</name>
</gene>
<feature type="region of interest" description="Disordered" evidence="1">
    <location>
        <begin position="1"/>
        <end position="22"/>
    </location>
</feature>
<evidence type="ECO:0000313" key="2">
    <source>
        <dbReference type="EMBL" id="KAG9346258.1"/>
    </source>
</evidence>
<dbReference type="Proteomes" id="UP000824540">
    <property type="component" value="Unassembled WGS sequence"/>
</dbReference>
<sequence>MLNVQQKITDKNNNSKESTRGKFDCEPELYPSFLQIFDATPSRLSKRRESIREISGAWQKAAVLYIPASRPTTQRGSLELLKASLFGRMTLMHQIAWTRLRRAPLFRIPSTGPRDKVQNPESCGEDAVRERDRERERRGEGEGGWNQFCHSICKPRF</sequence>
<organism evidence="2 3">
    <name type="scientific">Albula glossodonta</name>
    <name type="common">roundjaw bonefish</name>
    <dbReference type="NCBI Taxonomy" id="121402"/>
    <lineage>
        <taxon>Eukaryota</taxon>
        <taxon>Metazoa</taxon>
        <taxon>Chordata</taxon>
        <taxon>Craniata</taxon>
        <taxon>Vertebrata</taxon>
        <taxon>Euteleostomi</taxon>
        <taxon>Actinopterygii</taxon>
        <taxon>Neopterygii</taxon>
        <taxon>Teleostei</taxon>
        <taxon>Albuliformes</taxon>
        <taxon>Albulidae</taxon>
        <taxon>Albula</taxon>
    </lineage>
</organism>
<feature type="compositionally biased region" description="Basic and acidic residues" evidence="1">
    <location>
        <begin position="126"/>
        <end position="141"/>
    </location>
</feature>
<dbReference type="EMBL" id="JAFBMS010000016">
    <property type="protein sequence ID" value="KAG9346258.1"/>
    <property type="molecule type" value="Genomic_DNA"/>
</dbReference>
<keyword evidence="3" id="KW-1185">Reference proteome</keyword>
<protein>
    <submittedName>
        <fullName evidence="2">Uncharacterized protein</fullName>
    </submittedName>
</protein>
<reference evidence="2" key="1">
    <citation type="thesis" date="2021" institute="BYU ScholarsArchive" country="Provo, UT, USA">
        <title>Applications of and Algorithms for Genome Assembly and Genomic Analyses with an Emphasis on Marine Teleosts.</title>
        <authorList>
            <person name="Pickett B.D."/>
        </authorList>
    </citation>
    <scope>NUCLEOTIDE SEQUENCE</scope>
    <source>
        <strain evidence="2">HI-2016</strain>
    </source>
</reference>
<comment type="caution">
    <text evidence="2">The sequence shown here is derived from an EMBL/GenBank/DDBJ whole genome shotgun (WGS) entry which is preliminary data.</text>
</comment>